<dbReference type="InterPro" id="IPR025443">
    <property type="entry name" value="DUF4307"/>
</dbReference>
<reference evidence="2" key="1">
    <citation type="journal article" date="2014" name="Int. J. Syst. Evol. Microbiol.">
        <title>Complete genome sequence of Corynebacterium casei LMG S-19264T (=DSM 44701T), isolated from a smear-ripened cheese.</title>
        <authorList>
            <consortium name="US DOE Joint Genome Institute (JGI-PGF)"/>
            <person name="Walter F."/>
            <person name="Albersmeier A."/>
            <person name="Kalinowski J."/>
            <person name="Ruckert C."/>
        </authorList>
    </citation>
    <scope>NUCLEOTIDE SEQUENCE</scope>
    <source>
        <strain evidence="2">VKM Ac-1401</strain>
    </source>
</reference>
<keyword evidence="1" id="KW-1133">Transmembrane helix</keyword>
<keyword evidence="1" id="KW-0812">Transmembrane</keyword>
<evidence type="ECO:0000313" key="3">
    <source>
        <dbReference type="Proteomes" id="UP001142372"/>
    </source>
</evidence>
<comment type="caution">
    <text evidence="2">The sequence shown here is derived from an EMBL/GenBank/DDBJ whole genome shotgun (WGS) entry which is preliminary data.</text>
</comment>
<dbReference type="EMBL" id="BSEN01000001">
    <property type="protein sequence ID" value="GLJ74510.1"/>
    <property type="molecule type" value="Genomic_DNA"/>
</dbReference>
<protein>
    <recommendedName>
        <fullName evidence="4">DUF4307 domain-containing protein</fullName>
    </recommendedName>
</protein>
<proteinExistence type="predicted"/>
<keyword evidence="1" id="KW-0472">Membrane</keyword>
<evidence type="ECO:0008006" key="4">
    <source>
        <dbReference type="Google" id="ProtNLM"/>
    </source>
</evidence>
<organism evidence="2 3">
    <name type="scientific">Leifsonia poae</name>
    <dbReference type="NCBI Taxonomy" id="110933"/>
    <lineage>
        <taxon>Bacteria</taxon>
        <taxon>Bacillati</taxon>
        <taxon>Actinomycetota</taxon>
        <taxon>Actinomycetes</taxon>
        <taxon>Micrococcales</taxon>
        <taxon>Microbacteriaceae</taxon>
        <taxon>Leifsonia</taxon>
    </lineage>
</organism>
<evidence type="ECO:0000256" key="1">
    <source>
        <dbReference type="SAM" id="Phobius"/>
    </source>
</evidence>
<evidence type="ECO:0000313" key="2">
    <source>
        <dbReference type="EMBL" id="GLJ74510.1"/>
    </source>
</evidence>
<feature type="transmembrane region" description="Helical" evidence="1">
    <location>
        <begin position="21"/>
        <end position="45"/>
    </location>
</feature>
<dbReference type="Pfam" id="PF14155">
    <property type="entry name" value="DUF4307"/>
    <property type="match status" value="1"/>
</dbReference>
<dbReference type="AlphaFoldDB" id="A0A9W6H5W4"/>
<name>A0A9W6H5W4_9MICO</name>
<sequence>MAVTETLDQRYGRTPDRKRRARWWIIGAAVAFVAVFTAWTFWAGWDGDQANLEATDTAFTITDAHHVNISFTINTPEGTPVTCAVQALNESFAIVGWRIISYPASDARLTTHTETIRTTEQSNTGLISSCWLT</sequence>
<gene>
    <name evidence="2" type="ORF">GCM10017584_00830</name>
</gene>
<reference evidence="2" key="2">
    <citation type="submission" date="2023-01" db="EMBL/GenBank/DDBJ databases">
        <authorList>
            <person name="Sun Q."/>
            <person name="Evtushenko L."/>
        </authorList>
    </citation>
    <scope>NUCLEOTIDE SEQUENCE</scope>
    <source>
        <strain evidence="2">VKM Ac-1401</strain>
    </source>
</reference>
<keyword evidence="3" id="KW-1185">Reference proteome</keyword>
<accession>A0A9W6H5W4</accession>
<dbReference type="Proteomes" id="UP001142372">
    <property type="component" value="Unassembled WGS sequence"/>
</dbReference>